<sequence length="169" mass="18647">MNPLPYSTTHKLLHWLNAGIILWALLAGFYVALLPVAADVKHWVAWVNVSLTTLMIPLFIWRCLLAFRRRGRAVAQPPALMGRLATAVHLLLYFTITVVLVTGVLMMERPIVVFGWFALPQPLQSPALTGGFHTVHIASCYVLAGLVGVHVLAVLKHALAGQPVLRRMC</sequence>
<evidence type="ECO:0000256" key="5">
    <source>
        <dbReference type="ARBA" id="ARBA00022617"/>
    </source>
</evidence>
<dbReference type="PANTHER" id="PTHR30529">
    <property type="entry name" value="CYTOCHROME B561"/>
    <property type="match status" value="1"/>
</dbReference>
<comment type="similarity">
    <text evidence="12">Belongs to the cytochrome b561 family.</text>
</comment>
<proteinExistence type="inferred from homology"/>
<dbReference type="Pfam" id="PF01292">
    <property type="entry name" value="Ni_hydr_CYTB"/>
    <property type="match status" value="1"/>
</dbReference>
<evidence type="ECO:0000256" key="8">
    <source>
        <dbReference type="ARBA" id="ARBA00022982"/>
    </source>
</evidence>
<keyword evidence="7" id="KW-0479">Metal-binding</keyword>
<comment type="caution">
    <text evidence="15">The sequence shown here is derived from an EMBL/GenBank/DDBJ whole genome shotgun (WGS) entry which is preliminary data.</text>
</comment>
<accession>A0ABX0YCI2</accession>
<evidence type="ECO:0000256" key="2">
    <source>
        <dbReference type="ARBA" id="ARBA00004651"/>
    </source>
</evidence>
<evidence type="ECO:0000256" key="11">
    <source>
        <dbReference type="ARBA" id="ARBA00023136"/>
    </source>
</evidence>
<dbReference type="PANTHER" id="PTHR30529:SF1">
    <property type="entry name" value="CYTOCHROME B561 HOMOLOG 2"/>
    <property type="match status" value="1"/>
</dbReference>
<evidence type="ECO:0000256" key="7">
    <source>
        <dbReference type="ARBA" id="ARBA00022723"/>
    </source>
</evidence>
<name>A0ABX0YCI2_9PSED</name>
<feature type="transmembrane region" description="Helical" evidence="13">
    <location>
        <begin position="12"/>
        <end position="37"/>
    </location>
</feature>
<evidence type="ECO:0000259" key="14">
    <source>
        <dbReference type="Pfam" id="PF01292"/>
    </source>
</evidence>
<evidence type="ECO:0000256" key="13">
    <source>
        <dbReference type="SAM" id="Phobius"/>
    </source>
</evidence>
<keyword evidence="10" id="KW-0408">Iron</keyword>
<keyword evidence="11 13" id="KW-0472">Membrane</keyword>
<comment type="cofactor">
    <cofactor evidence="1">
        <name>heme b</name>
        <dbReference type="ChEBI" id="CHEBI:60344"/>
    </cofactor>
</comment>
<evidence type="ECO:0000256" key="1">
    <source>
        <dbReference type="ARBA" id="ARBA00001970"/>
    </source>
</evidence>
<gene>
    <name evidence="15" type="ORF">HBH25_07250</name>
</gene>
<keyword evidence="3" id="KW-0813">Transport</keyword>
<evidence type="ECO:0000256" key="12">
    <source>
        <dbReference type="ARBA" id="ARBA00037975"/>
    </source>
</evidence>
<protein>
    <submittedName>
        <fullName evidence="15">Cytochrome B</fullName>
    </submittedName>
</protein>
<evidence type="ECO:0000256" key="4">
    <source>
        <dbReference type="ARBA" id="ARBA00022475"/>
    </source>
</evidence>
<feature type="transmembrane region" description="Helical" evidence="13">
    <location>
        <begin position="84"/>
        <end position="107"/>
    </location>
</feature>
<reference evidence="15 16" key="1">
    <citation type="submission" date="2020-03" db="EMBL/GenBank/DDBJ databases">
        <authorList>
            <person name="Wang L."/>
            <person name="He N."/>
            <person name="Li Y."/>
            <person name="Fang Y."/>
            <person name="Zhang F."/>
        </authorList>
    </citation>
    <scope>NUCLEOTIDE SEQUENCE [LARGE SCALE GENOMIC DNA]</scope>
    <source>
        <strain evidence="16">hsmgli-8</strain>
    </source>
</reference>
<dbReference type="InterPro" id="IPR016174">
    <property type="entry name" value="Di-haem_cyt_TM"/>
</dbReference>
<keyword evidence="16" id="KW-1185">Reference proteome</keyword>
<feature type="transmembrane region" description="Helical" evidence="13">
    <location>
        <begin position="43"/>
        <end position="64"/>
    </location>
</feature>
<feature type="domain" description="Cytochrome b561 bacterial/Ni-hydrogenase" evidence="14">
    <location>
        <begin position="6"/>
        <end position="168"/>
    </location>
</feature>
<keyword evidence="5" id="KW-0349">Heme</keyword>
<keyword evidence="6 13" id="KW-0812">Transmembrane</keyword>
<evidence type="ECO:0000256" key="10">
    <source>
        <dbReference type="ARBA" id="ARBA00023004"/>
    </source>
</evidence>
<feature type="transmembrane region" description="Helical" evidence="13">
    <location>
        <begin position="135"/>
        <end position="159"/>
    </location>
</feature>
<evidence type="ECO:0000256" key="9">
    <source>
        <dbReference type="ARBA" id="ARBA00022989"/>
    </source>
</evidence>
<dbReference type="RefSeq" id="WP_168082985.1">
    <property type="nucleotide sequence ID" value="NZ_JAAVJI010000003.1"/>
</dbReference>
<dbReference type="InterPro" id="IPR011577">
    <property type="entry name" value="Cyt_b561_bac/Ni-Hgenase"/>
</dbReference>
<evidence type="ECO:0000313" key="15">
    <source>
        <dbReference type="EMBL" id="NJP00655.1"/>
    </source>
</evidence>
<evidence type="ECO:0000256" key="6">
    <source>
        <dbReference type="ARBA" id="ARBA00022692"/>
    </source>
</evidence>
<dbReference type="EMBL" id="JAAVJI010000003">
    <property type="protein sequence ID" value="NJP00655.1"/>
    <property type="molecule type" value="Genomic_DNA"/>
</dbReference>
<keyword evidence="4" id="KW-1003">Cell membrane</keyword>
<dbReference type="Proteomes" id="UP000746535">
    <property type="component" value="Unassembled WGS sequence"/>
</dbReference>
<evidence type="ECO:0000313" key="16">
    <source>
        <dbReference type="Proteomes" id="UP000746535"/>
    </source>
</evidence>
<keyword evidence="9 13" id="KW-1133">Transmembrane helix</keyword>
<comment type="subcellular location">
    <subcellularLocation>
        <location evidence="2">Cell membrane</location>
        <topology evidence="2">Multi-pass membrane protein</topology>
    </subcellularLocation>
</comment>
<dbReference type="SUPFAM" id="SSF81342">
    <property type="entry name" value="Transmembrane di-heme cytochromes"/>
    <property type="match status" value="1"/>
</dbReference>
<organism evidence="15 16">
    <name type="scientific">Pseudomonas quercus</name>
    <dbReference type="NCBI Taxonomy" id="2722792"/>
    <lineage>
        <taxon>Bacteria</taxon>
        <taxon>Pseudomonadati</taxon>
        <taxon>Pseudomonadota</taxon>
        <taxon>Gammaproteobacteria</taxon>
        <taxon>Pseudomonadales</taxon>
        <taxon>Pseudomonadaceae</taxon>
        <taxon>Pseudomonas</taxon>
    </lineage>
</organism>
<keyword evidence="8" id="KW-0249">Electron transport</keyword>
<dbReference type="InterPro" id="IPR052168">
    <property type="entry name" value="Cytochrome_b561_oxidase"/>
</dbReference>
<evidence type="ECO:0000256" key="3">
    <source>
        <dbReference type="ARBA" id="ARBA00022448"/>
    </source>
</evidence>